<keyword evidence="4" id="KW-0804">Transcription</keyword>
<dbReference type="GO" id="GO:0043565">
    <property type="term" value="F:sequence-specific DNA binding"/>
    <property type="evidence" value="ECO:0007669"/>
    <property type="project" value="TreeGrafter"/>
</dbReference>
<dbReference type="GO" id="GO:0006351">
    <property type="term" value="P:DNA-templated transcription"/>
    <property type="evidence" value="ECO:0007669"/>
    <property type="project" value="TreeGrafter"/>
</dbReference>
<dbReference type="InterPro" id="IPR000847">
    <property type="entry name" value="LysR_HTH_N"/>
</dbReference>
<dbReference type="InterPro" id="IPR058163">
    <property type="entry name" value="LysR-type_TF_proteobact-type"/>
</dbReference>
<reference evidence="6 7" key="1">
    <citation type="journal article" date="2015" name="BMC Genomics">
        <title>Comparative genomics and metabolic profiling of the genus Lysobacter.</title>
        <authorList>
            <person name="de Bruijn I."/>
            <person name="Cheng X."/>
            <person name="de Jager V."/>
            <person name="Exposito R.G."/>
            <person name="Watrous J."/>
            <person name="Patel N."/>
            <person name="Postma J."/>
            <person name="Dorrestein P.C."/>
            <person name="Kobayashi D."/>
            <person name="Raaijmakers J.M."/>
        </authorList>
    </citation>
    <scope>NUCLEOTIDE SEQUENCE [LARGE SCALE GENOMIC DNA]</scope>
    <source>
        <strain evidence="6 7">76</strain>
    </source>
</reference>
<organism evidence="6 7">
    <name type="scientific">Lysobacter antibioticus</name>
    <dbReference type="NCBI Taxonomy" id="84531"/>
    <lineage>
        <taxon>Bacteria</taxon>
        <taxon>Pseudomonadati</taxon>
        <taxon>Pseudomonadota</taxon>
        <taxon>Gammaproteobacteria</taxon>
        <taxon>Lysobacterales</taxon>
        <taxon>Lysobacteraceae</taxon>
        <taxon>Lysobacter</taxon>
    </lineage>
</organism>
<evidence type="ECO:0000256" key="2">
    <source>
        <dbReference type="ARBA" id="ARBA00023015"/>
    </source>
</evidence>
<keyword evidence="3" id="KW-0238">DNA-binding</keyword>
<dbReference type="PANTHER" id="PTHR30537">
    <property type="entry name" value="HTH-TYPE TRANSCRIPTIONAL REGULATOR"/>
    <property type="match status" value="1"/>
</dbReference>
<evidence type="ECO:0000259" key="5">
    <source>
        <dbReference type="PROSITE" id="PS50931"/>
    </source>
</evidence>
<gene>
    <name evidence="6" type="ORF">LA76x_2634</name>
</gene>
<evidence type="ECO:0000256" key="4">
    <source>
        <dbReference type="ARBA" id="ARBA00023163"/>
    </source>
</evidence>
<dbReference type="Pfam" id="PF00126">
    <property type="entry name" value="HTH_1"/>
    <property type="match status" value="1"/>
</dbReference>
<evidence type="ECO:0000313" key="6">
    <source>
        <dbReference type="EMBL" id="ALN80764.1"/>
    </source>
</evidence>
<dbReference type="PANTHER" id="PTHR30537:SF5">
    <property type="entry name" value="HTH-TYPE TRANSCRIPTIONAL ACTIVATOR TTDR-RELATED"/>
    <property type="match status" value="1"/>
</dbReference>
<dbReference type="InterPro" id="IPR005119">
    <property type="entry name" value="LysR_subst-bd"/>
</dbReference>
<name>A0A0S2FB50_LYSAN</name>
<keyword evidence="7" id="KW-1185">Reference proteome</keyword>
<dbReference type="GO" id="GO:0003700">
    <property type="term" value="F:DNA-binding transcription factor activity"/>
    <property type="evidence" value="ECO:0007669"/>
    <property type="project" value="InterPro"/>
</dbReference>
<protein>
    <submittedName>
        <fullName evidence="6">Bacterial regulatory helix-turn-helix, lysR family protein</fullName>
    </submittedName>
</protein>
<evidence type="ECO:0000256" key="1">
    <source>
        <dbReference type="ARBA" id="ARBA00009437"/>
    </source>
</evidence>
<dbReference type="FunFam" id="1.10.10.10:FF:000001">
    <property type="entry name" value="LysR family transcriptional regulator"/>
    <property type="match status" value="1"/>
</dbReference>
<dbReference type="SUPFAM" id="SSF53850">
    <property type="entry name" value="Periplasmic binding protein-like II"/>
    <property type="match status" value="1"/>
</dbReference>
<dbReference type="eggNOG" id="COG0583">
    <property type="taxonomic scope" value="Bacteria"/>
</dbReference>
<dbReference type="Gene3D" id="3.40.190.290">
    <property type="match status" value="1"/>
</dbReference>
<dbReference type="CDD" id="cd08422">
    <property type="entry name" value="PBP2_CrgA_like"/>
    <property type="match status" value="1"/>
</dbReference>
<keyword evidence="2" id="KW-0805">Transcription regulation</keyword>
<accession>A0A0S2FB50</accession>
<evidence type="ECO:0000313" key="7">
    <source>
        <dbReference type="Proteomes" id="UP000060787"/>
    </source>
</evidence>
<dbReference type="AlphaFoldDB" id="A0A0S2FB50"/>
<dbReference type="InterPro" id="IPR036388">
    <property type="entry name" value="WH-like_DNA-bd_sf"/>
</dbReference>
<evidence type="ECO:0000256" key="3">
    <source>
        <dbReference type="ARBA" id="ARBA00023125"/>
    </source>
</evidence>
<dbReference type="Gene3D" id="1.10.10.10">
    <property type="entry name" value="Winged helix-like DNA-binding domain superfamily/Winged helix DNA-binding domain"/>
    <property type="match status" value="1"/>
</dbReference>
<feature type="domain" description="HTH lysR-type" evidence="5">
    <location>
        <begin position="40"/>
        <end position="97"/>
    </location>
</feature>
<sequence>MKKHRRSETPGRAASASAYSMDAAMNASYETAPRRNPALISFSEMLAFVAVVNATSFTGAARQLGTSKSVISRRISEIELQLGTQLIDRSGSRISVTDVGNAYYERCVSIIASVEAANDLAAGFNGGIHGTLRVSVPHFFGAQVLAPLFNEFANMYPGLRIDLGVEECDAGGNDTNYDLSIRIGHLANSSLLAKRLGATRSWMCASPEYLAARGTPKLPGELAYHDCLVNSGNGTSAGWQLLVDGELRTARVRERIRSACCFQLLQAARSGLGLALLPDYVIADAVATGRLKVVMPDCAPPAGPVSLVYPSSRRSSRKVQALIEFLSERLAHDSLVREPIAFA</sequence>
<proteinExistence type="inferred from homology"/>
<dbReference type="SUPFAM" id="SSF46785">
    <property type="entry name" value="Winged helix' DNA-binding domain"/>
    <property type="match status" value="1"/>
</dbReference>
<dbReference type="KEGG" id="lab:LA76x_2634"/>
<dbReference type="EMBL" id="CP011129">
    <property type="protein sequence ID" value="ALN80764.1"/>
    <property type="molecule type" value="Genomic_DNA"/>
</dbReference>
<dbReference type="Pfam" id="PF03466">
    <property type="entry name" value="LysR_substrate"/>
    <property type="match status" value="1"/>
</dbReference>
<dbReference type="PROSITE" id="PS50931">
    <property type="entry name" value="HTH_LYSR"/>
    <property type="match status" value="1"/>
</dbReference>
<dbReference type="InterPro" id="IPR036390">
    <property type="entry name" value="WH_DNA-bd_sf"/>
</dbReference>
<comment type="similarity">
    <text evidence="1">Belongs to the LysR transcriptional regulatory family.</text>
</comment>
<dbReference type="STRING" id="84531.LA76x_2634"/>
<dbReference type="PATRIC" id="fig|84531.8.peg.2646"/>
<dbReference type="Proteomes" id="UP000060787">
    <property type="component" value="Chromosome"/>
</dbReference>